<name>U4LAV2_PYROM</name>
<dbReference type="SMART" id="SM00388">
    <property type="entry name" value="HisKA"/>
    <property type="match status" value="1"/>
</dbReference>
<gene>
    <name evidence="6" type="ORF">PCON_06878</name>
</gene>
<dbReference type="Gene3D" id="3.40.50.2300">
    <property type="match status" value="1"/>
</dbReference>
<dbReference type="AlphaFoldDB" id="U4LAV2"/>
<feature type="domain" description="Response regulatory" evidence="5">
    <location>
        <begin position="731"/>
        <end position="852"/>
    </location>
</feature>
<keyword evidence="1 2" id="KW-0597">Phosphoprotein</keyword>
<dbReference type="CDD" id="cd17546">
    <property type="entry name" value="REC_hyHK_CKI1_RcsC-like"/>
    <property type="match status" value="1"/>
</dbReference>
<dbReference type="InterPro" id="IPR036890">
    <property type="entry name" value="HATPase_C_sf"/>
</dbReference>
<reference evidence="6 7" key="1">
    <citation type="journal article" date="2013" name="PLoS Genet.">
        <title>The genome and development-dependent transcriptomes of Pyronema confluens: a window into fungal evolution.</title>
        <authorList>
            <person name="Traeger S."/>
            <person name="Altegoer F."/>
            <person name="Freitag M."/>
            <person name="Gabaldon T."/>
            <person name="Kempken F."/>
            <person name="Kumar A."/>
            <person name="Marcet-Houben M."/>
            <person name="Poggeler S."/>
            <person name="Stajich J.E."/>
            <person name="Nowrousian M."/>
        </authorList>
    </citation>
    <scope>NUCLEOTIDE SEQUENCE [LARGE SCALE GENOMIC DNA]</scope>
    <source>
        <strain evidence="7">CBS 100304</strain>
        <tissue evidence="6">Vegetative mycelium</tissue>
    </source>
</reference>
<dbReference type="OrthoDB" id="60033at2759"/>
<dbReference type="SUPFAM" id="SSF55874">
    <property type="entry name" value="ATPase domain of HSP90 chaperone/DNA topoisomerase II/histidine kinase"/>
    <property type="match status" value="1"/>
</dbReference>
<evidence type="ECO:0000256" key="1">
    <source>
        <dbReference type="ARBA" id="ARBA00022553"/>
    </source>
</evidence>
<dbReference type="PROSITE" id="PS50110">
    <property type="entry name" value="RESPONSE_REGULATORY"/>
    <property type="match status" value="1"/>
</dbReference>
<dbReference type="InterPro" id="IPR003661">
    <property type="entry name" value="HisK_dim/P_dom"/>
</dbReference>
<dbReference type="CDD" id="cd00082">
    <property type="entry name" value="HisKA"/>
    <property type="match status" value="1"/>
</dbReference>
<dbReference type="STRING" id="1076935.U4LAV2"/>
<dbReference type="Pfam" id="PF00072">
    <property type="entry name" value="Response_reg"/>
    <property type="match status" value="1"/>
</dbReference>
<evidence type="ECO:0000256" key="2">
    <source>
        <dbReference type="PROSITE-ProRule" id="PRU00169"/>
    </source>
</evidence>
<evidence type="ECO:0000256" key="3">
    <source>
        <dbReference type="SAM" id="MobiDB-lite"/>
    </source>
</evidence>
<dbReference type="eggNOG" id="KOG0519">
    <property type="taxonomic scope" value="Eukaryota"/>
</dbReference>
<evidence type="ECO:0000313" key="6">
    <source>
        <dbReference type="EMBL" id="CCX07289.1"/>
    </source>
</evidence>
<dbReference type="PRINTS" id="PR00344">
    <property type="entry name" value="BCTRLSENSOR"/>
</dbReference>
<dbReference type="EMBL" id="HF935349">
    <property type="protein sequence ID" value="CCX07289.1"/>
    <property type="molecule type" value="Genomic_DNA"/>
</dbReference>
<keyword evidence="7" id="KW-1185">Reference proteome</keyword>
<organism evidence="6 7">
    <name type="scientific">Pyronema omphalodes (strain CBS 100304)</name>
    <name type="common">Pyronema confluens</name>
    <dbReference type="NCBI Taxonomy" id="1076935"/>
    <lineage>
        <taxon>Eukaryota</taxon>
        <taxon>Fungi</taxon>
        <taxon>Dikarya</taxon>
        <taxon>Ascomycota</taxon>
        <taxon>Pezizomycotina</taxon>
        <taxon>Pezizomycetes</taxon>
        <taxon>Pezizales</taxon>
        <taxon>Pyronemataceae</taxon>
        <taxon>Pyronema</taxon>
    </lineage>
</organism>
<evidence type="ECO:0000259" key="4">
    <source>
        <dbReference type="PROSITE" id="PS50109"/>
    </source>
</evidence>
<sequence>MFSRVSLKNLRKHGLKITSHRFETCPKCGYNNSDSKIPTSLPGGINPTLLLDSSPSPQLLLSESNVIVYANKCAARIFKVKVVEEVKEEAPADTEETKPTEDEENEETEDGYEKPAPTGLEGHTIDQLNIDIADEEIRRFLTLIQVVENIKLNLNKREARKRGTDASIRAELYGEGSKYTNYDYYGDQERANKGHGNHVDGAIRDTAPVVIEREDGKKVLATMYVSLIDPFSTGYSYSSVSFVPGDIHEDATFTTQMIVEDKQMRRKRKRDILKSKLVHEDRNDPTAVAQGALPEQEIGRSGESMISRVRRIKDLILDEMEYCFIALSPDGDIVITNAATKAVLGQETLQASIGEGFEWIARLDIWRPDFSERLPFEEWALNRLITHHQPLTQVIGMYAGPYQLVVELRGKCIWQDPVKEEGLLAALAIVVDQTKWFNKEKQMLDVQARQEMFISTISRELKTPVSGMVGLLELLYATRKDLNLEQLDYIRQIFVLVINDVIDFNKIVAGDVAIVRKTFILQDLVEELEILFTESMAKEGVEFVVDTSGIDRSAFGDGTRLMLLGDDGKIRRIVINMLSNGFKFTVKGKVVLRVLTQKVMRNSLEVRFEVEDTGVGISEEDRRRLFAPLDELTAKDARAIGLDGIGLNIARKFASLLAGNIGCESTVGKGTTFWFSVPCGRPLPDTEVKFGPKEMTLSKTMGIVIHSKELESAEGSIEEDEKAKVRIEGTVALLVEDNWAHQVVIEKRLRKIGCEVLTALTGRDALAVLQKPDTRVDIVFMDIQMPLLDGFEATKIIRRDPEYEKWKNLPIIGVTATEGPGDRDKAKFCGLDEFLVKPLTNDGTKEIIQKFMDPVSLGKRRATTFRLED</sequence>
<feature type="region of interest" description="Disordered" evidence="3">
    <location>
        <begin position="88"/>
        <end position="122"/>
    </location>
</feature>
<feature type="domain" description="Histidine kinase" evidence="4">
    <location>
        <begin position="456"/>
        <end position="681"/>
    </location>
</feature>
<evidence type="ECO:0000313" key="7">
    <source>
        <dbReference type="Proteomes" id="UP000018144"/>
    </source>
</evidence>
<feature type="compositionally biased region" description="Basic and acidic residues" evidence="3">
    <location>
        <begin position="88"/>
        <end position="100"/>
    </location>
</feature>
<feature type="compositionally biased region" description="Acidic residues" evidence="3">
    <location>
        <begin position="101"/>
        <end position="110"/>
    </location>
</feature>
<dbReference type="Gene3D" id="1.10.287.130">
    <property type="match status" value="1"/>
</dbReference>
<dbReference type="InterPro" id="IPR003594">
    <property type="entry name" value="HATPase_dom"/>
</dbReference>
<dbReference type="SUPFAM" id="SSF52172">
    <property type="entry name" value="CheY-like"/>
    <property type="match status" value="1"/>
</dbReference>
<proteinExistence type="predicted"/>
<dbReference type="InterPro" id="IPR005467">
    <property type="entry name" value="His_kinase_dom"/>
</dbReference>
<dbReference type="SUPFAM" id="SSF47384">
    <property type="entry name" value="Homodimeric domain of signal transducing histidine kinase"/>
    <property type="match status" value="1"/>
</dbReference>
<feature type="modified residue" description="4-aspartylphosphate" evidence="2">
    <location>
        <position position="782"/>
    </location>
</feature>
<accession>U4LAV2</accession>
<dbReference type="SMART" id="SM00387">
    <property type="entry name" value="HATPase_c"/>
    <property type="match status" value="1"/>
</dbReference>
<dbReference type="PANTHER" id="PTHR45339">
    <property type="entry name" value="HYBRID SIGNAL TRANSDUCTION HISTIDINE KINASE J"/>
    <property type="match status" value="1"/>
</dbReference>
<dbReference type="Gene3D" id="3.30.565.10">
    <property type="entry name" value="Histidine kinase-like ATPase, C-terminal domain"/>
    <property type="match status" value="1"/>
</dbReference>
<dbReference type="InterPro" id="IPR036097">
    <property type="entry name" value="HisK_dim/P_sf"/>
</dbReference>
<dbReference type="Proteomes" id="UP000018144">
    <property type="component" value="Unassembled WGS sequence"/>
</dbReference>
<protein>
    <submittedName>
        <fullName evidence="6">Similar to Sensory/regulatory protein RpfC acc. no. P0C0F7</fullName>
    </submittedName>
</protein>
<dbReference type="PROSITE" id="PS50109">
    <property type="entry name" value="HIS_KIN"/>
    <property type="match status" value="1"/>
</dbReference>
<dbReference type="SMART" id="SM00448">
    <property type="entry name" value="REC"/>
    <property type="match status" value="1"/>
</dbReference>
<dbReference type="InterPro" id="IPR001789">
    <property type="entry name" value="Sig_transdc_resp-reg_receiver"/>
</dbReference>
<dbReference type="InterPro" id="IPR011006">
    <property type="entry name" value="CheY-like_superfamily"/>
</dbReference>
<dbReference type="PANTHER" id="PTHR45339:SF5">
    <property type="entry name" value="HISTIDINE KINASE"/>
    <property type="match status" value="1"/>
</dbReference>
<dbReference type="InterPro" id="IPR004358">
    <property type="entry name" value="Sig_transdc_His_kin-like_C"/>
</dbReference>
<dbReference type="GO" id="GO:0000155">
    <property type="term" value="F:phosphorelay sensor kinase activity"/>
    <property type="evidence" value="ECO:0007669"/>
    <property type="project" value="InterPro"/>
</dbReference>
<dbReference type="Pfam" id="PF02518">
    <property type="entry name" value="HATPase_c"/>
    <property type="match status" value="1"/>
</dbReference>
<evidence type="ECO:0000259" key="5">
    <source>
        <dbReference type="PROSITE" id="PS50110"/>
    </source>
</evidence>